<proteinExistence type="predicted"/>
<name>A0ABP8KAA9_9BACT</name>
<comment type="caution">
    <text evidence="1">The sequence shown here is derived from an EMBL/GenBank/DDBJ whole genome shotgun (WGS) entry which is preliminary data.</text>
</comment>
<keyword evidence="2" id="KW-1185">Reference proteome</keyword>
<dbReference type="InterPro" id="IPR001451">
    <property type="entry name" value="Hexapep"/>
</dbReference>
<evidence type="ECO:0000313" key="1">
    <source>
        <dbReference type="EMBL" id="GAA4402951.1"/>
    </source>
</evidence>
<evidence type="ECO:0000313" key="2">
    <source>
        <dbReference type="Proteomes" id="UP001500936"/>
    </source>
</evidence>
<dbReference type="InterPro" id="IPR011004">
    <property type="entry name" value="Trimer_LpxA-like_sf"/>
</dbReference>
<accession>A0ABP8KAA9</accession>
<dbReference type="Proteomes" id="UP001500936">
    <property type="component" value="Unassembled WGS sequence"/>
</dbReference>
<dbReference type="RefSeq" id="WP_345266274.1">
    <property type="nucleotide sequence ID" value="NZ_BAABHB010000003.1"/>
</dbReference>
<dbReference type="EMBL" id="BAABHB010000003">
    <property type="protein sequence ID" value="GAA4402951.1"/>
    <property type="molecule type" value="Genomic_DNA"/>
</dbReference>
<dbReference type="InterPro" id="IPR051159">
    <property type="entry name" value="Hexapeptide_acetyltransf"/>
</dbReference>
<dbReference type="Pfam" id="PF00132">
    <property type="entry name" value="Hexapep"/>
    <property type="match status" value="1"/>
</dbReference>
<dbReference type="PANTHER" id="PTHR23416:SF78">
    <property type="entry name" value="LIPOPOLYSACCHARIDE BIOSYNTHESIS O-ACETYL TRANSFERASE WBBJ-RELATED"/>
    <property type="match status" value="1"/>
</dbReference>
<dbReference type="Gene3D" id="2.160.10.10">
    <property type="entry name" value="Hexapeptide repeat proteins"/>
    <property type="match status" value="1"/>
</dbReference>
<dbReference type="SUPFAM" id="SSF51161">
    <property type="entry name" value="Trimeric LpxA-like enzymes"/>
    <property type="match status" value="1"/>
</dbReference>
<protein>
    <recommendedName>
        <fullName evidence="3">Acyltransferase</fullName>
    </recommendedName>
</protein>
<reference evidence="2" key="1">
    <citation type="journal article" date="2019" name="Int. J. Syst. Evol. Microbiol.">
        <title>The Global Catalogue of Microorganisms (GCM) 10K type strain sequencing project: providing services to taxonomists for standard genome sequencing and annotation.</title>
        <authorList>
            <consortium name="The Broad Institute Genomics Platform"/>
            <consortium name="The Broad Institute Genome Sequencing Center for Infectious Disease"/>
            <person name="Wu L."/>
            <person name="Ma J."/>
        </authorList>
    </citation>
    <scope>NUCLEOTIDE SEQUENCE [LARGE SCALE GENOMIC DNA]</scope>
    <source>
        <strain evidence="2">JCM 17925</strain>
    </source>
</reference>
<gene>
    <name evidence="1" type="ORF">GCM10023187_18560</name>
</gene>
<organism evidence="1 2">
    <name type="scientific">Nibrella viscosa</name>
    <dbReference type="NCBI Taxonomy" id="1084524"/>
    <lineage>
        <taxon>Bacteria</taxon>
        <taxon>Pseudomonadati</taxon>
        <taxon>Bacteroidota</taxon>
        <taxon>Cytophagia</taxon>
        <taxon>Cytophagales</taxon>
        <taxon>Spirosomataceae</taxon>
        <taxon>Nibrella</taxon>
    </lineage>
</organism>
<dbReference type="PANTHER" id="PTHR23416">
    <property type="entry name" value="SIALIC ACID SYNTHASE-RELATED"/>
    <property type="match status" value="1"/>
</dbReference>
<evidence type="ECO:0008006" key="3">
    <source>
        <dbReference type="Google" id="ProtNLM"/>
    </source>
</evidence>
<sequence length="204" mass="21381">METQTTNRPVFQPLVPGGAIEGDWCRFPVPLNIEVGDNVVIDSSASFKKYFSKLPVGLKVGSHVTLLSSALATEENGFIEIGDYSYISGACLAASRQISIGRYVFIAGGVTIVDTDFHPLDPAARLADTIAISPVGNKALRPVFDSAPVIVEDEVWIGFNATILKGVTIGKGAVIQPGAVVLKDVPAGAVVSGNPAQITIPDYA</sequence>